<dbReference type="InterPro" id="IPR003010">
    <property type="entry name" value="C-N_Hydrolase"/>
</dbReference>
<feature type="binding site" evidence="7">
    <location>
        <position position="555"/>
    </location>
    <ligand>
        <name>deamido-NAD(+)</name>
        <dbReference type="ChEBI" id="CHEBI:58437"/>
        <note>ligand shared between two neighboring subunits</note>
    </ligand>
</feature>
<dbReference type="Pfam" id="PF02540">
    <property type="entry name" value="NAD_synthase"/>
    <property type="match status" value="1"/>
</dbReference>
<evidence type="ECO:0000256" key="9">
    <source>
        <dbReference type="RuleBase" id="RU003811"/>
    </source>
</evidence>
<dbReference type="EMBL" id="JBCHKQ010000006">
    <property type="protein sequence ID" value="MEM5948874.1"/>
    <property type="molecule type" value="Genomic_DNA"/>
</dbReference>
<dbReference type="InterPro" id="IPR003694">
    <property type="entry name" value="NAD_synthase"/>
</dbReference>
<dbReference type="CDD" id="cd00553">
    <property type="entry name" value="NAD_synthase"/>
    <property type="match status" value="1"/>
</dbReference>
<dbReference type="RefSeq" id="WP_420070327.1">
    <property type="nucleotide sequence ID" value="NZ_JBCHKQ010000006.1"/>
</dbReference>
<sequence length="601" mass="68635">MRIALAQMDVTAGNPEKNVEKMIAMMDDARSKGAELVVFPELCVGGYFVGDRWLEDDWLNELLYYNGVILQHARGICVVYGNVAVDFDKRGRDGRCTKYNAAYVVKDGRLFWEAKTLLPNYRIFDDQRYFTPRQTGRRQLFDVAGRDMGVIVCEDMWSNDYDSDPVIELIEQGADFIVCISASPWTYGKNYARDKQISILERKAGKLIPFYYVNNVGVQNNGKNIITFDGDTAVYADGERLHGYDLAPYEEGIIYVDDDNFNKAGERRLPSRIEQKYNAIIRGIRGFDEMMGDWRPNFVIGLSGGVDSSLVAVLMTRALGKERIFTYNLPSVYNSSATRSSARKLADRLGVCFKDIAIQELVELNREVLKKSGLVPGALAEENIQAKIRGTSILSNLAAMHNGLMTNNGNKLEIALGYATLYGDVNGAIAPIGDLTKDEVFEMCKWINSDEELVPSELLPDDRYNFEIAPSAELKENQRDPMKFGYHDRLIEHLMDYRKKSPEHFMEWYLEGKDSFCEKMGISEDIFMLYELDKPDVFVSDLEWFVSTMRRSIFKRIQAPPVILLSRTAFGYDLRESQFPWMPTRRYLELRERVIKSAGAY</sequence>
<comment type="function">
    <text evidence="7">Catalyzes the ATP-dependent amidation of deamido-NAD to form NAD. Uses L-glutamine as a nitrogen source.</text>
</comment>
<comment type="similarity">
    <text evidence="2 7 8">In the C-terminal section; belongs to the NAD synthetase family.</text>
</comment>
<reference evidence="11 12" key="1">
    <citation type="submission" date="2024-03" db="EMBL/GenBank/DDBJ databases">
        <title>Ignisphaera cupida sp. nov., a hyperthermophilic hydrolytic archaeon from a hot spring of Kamchatka, and proposal of Ignisphaeraceae fam. nov.</title>
        <authorList>
            <person name="Podosokorskaya O.A."/>
            <person name="Elcheninov A.G."/>
            <person name="Maltseva A.I."/>
            <person name="Zayulina K.S."/>
            <person name="Novikov A."/>
            <person name="Merkel A.Y."/>
        </authorList>
    </citation>
    <scope>NUCLEOTIDE SEQUENCE [LARGE SCALE GENOMIC DNA]</scope>
    <source>
        <strain evidence="11 12">38H-sp</strain>
    </source>
</reference>
<dbReference type="Pfam" id="PF00795">
    <property type="entry name" value="CN_hydrolase"/>
    <property type="match status" value="1"/>
</dbReference>
<dbReference type="HAMAP" id="MF_02090">
    <property type="entry name" value="NadE_glutamine_dep"/>
    <property type="match status" value="1"/>
</dbReference>
<keyword evidence="12" id="KW-1185">Reference proteome</keyword>
<feature type="binding site" evidence="7">
    <location>
        <position position="383"/>
    </location>
    <ligand>
        <name>deamido-NAD(+)</name>
        <dbReference type="ChEBI" id="CHEBI:58437"/>
        <note>ligand shared between two neighboring subunits</note>
    </ligand>
</feature>
<comment type="similarity">
    <text evidence="9">Belongs to the NAD synthetase family.</text>
</comment>
<dbReference type="Gene3D" id="3.60.110.10">
    <property type="entry name" value="Carbon-nitrogen hydrolase"/>
    <property type="match status" value="1"/>
</dbReference>
<dbReference type="SUPFAM" id="SSF52402">
    <property type="entry name" value="Adenine nucleotide alpha hydrolases-like"/>
    <property type="match status" value="1"/>
</dbReference>
<dbReference type="PIRSF" id="PIRSF006630">
    <property type="entry name" value="NADS_GAT"/>
    <property type="match status" value="1"/>
</dbReference>
<comment type="caution">
    <text evidence="11">The sequence shown here is derived from an EMBL/GenBank/DDBJ whole genome shotgun (WGS) entry which is preliminary data.</text>
</comment>
<evidence type="ECO:0000256" key="7">
    <source>
        <dbReference type="HAMAP-Rule" id="MF_02090"/>
    </source>
</evidence>
<dbReference type="PANTHER" id="PTHR23090:SF9">
    <property type="entry name" value="GLUTAMINE-DEPENDENT NAD(+) SYNTHETASE"/>
    <property type="match status" value="1"/>
</dbReference>
<feature type="active site" description="For glutaminase activity" evidence="7">
    <location>
        <position position="115"/>
    </location>
</feature>
<evidence type="ECO:0000256" key="6">
    <source>
        <dbReference type="ARBA" id="ARBA00023027"/>
    </source>
</evidence>
<dbReference type="InterPro" id="IPR036526">
    <property type="entry name" value="C-N_Hydrolase_sf"/>
</dbReference>
<dbReference type="Proteomes" id="UP001466331">
    <property type="component" value="Unassembled WGS sequence"/>
</dbReference>
<feature type="binding site" evidence="7">
    <location>
        <position position="121"/>
    </location>
    <ligand>
        <name>L-glutamine</name>
        <dbReference type="ChEBI" id="CHEBI:58359"/>
    </ligand>
</feature>
<evidence type="ECO:0000313" key="12">
    <source>
        <dbReference type="Proteomes" id="UP001466331"/>
    </source>
</evidence>
<comment type="catalytic activity">
    <reaction evidence="7 8">
        <text>deamido-NAD(+) + L-glutamine + ATP + H2O = L-glutamate + AMP + diphosphate + NAD(+) + H(+)</text>
        <dbReference type="Rhea" id="RHEA:24384"/>
        <dbReference type="ChEBI" id="CHEBI:15377"/>
        <dbReference type="ChEBI" id="CHEBI:15378"/>
        <dbReference type="ChEBI" id="CHEBI:29985"/>
        <dbReference type="ChEBI" id="CHEBI:30616"/>
        <dbReference type="ChEBI" id="CHEBI:33019"/>
        <dbReference type="ChEBI" id="CHEBI:57540"/>
        <dbReference type="ChEBI" id="CHEBI:58359"/>
        <dbReference type="ChEBI" id="CHEBI:58437"/>
        <dbReference type="ChEBI" id="CHEBI:456215"/>
        <dbReference type="EC" id="6.3.5.1"/>
    </reaction>
</comment>
<dbReference type="SUPFAM" id="SSF56317">
    <property type="entry name" value="Carbon-nitrogen hydrolase"/>
    <property type="match status" value="1"/>
</dbReference>
<keyword evidence="5 7" id="KW-0067">ATP-binding</keyword>
<dbReference type="EC" id="6.3.5.1" evidence="7 8"/>
<organism evidence="11 12">
    <name type="scientific">Rarispira pelagica</name>
    <dbReference type="NCBI Taxonomy" id="3141764"/>
    <lineage>
        <taxon>Bacteria</taxon>
        <taxon>Pseudomonadati</taxon>
        <taxon>Spirochaetota</taxon>
        <taxon>Spirochaetia</taxon>
        <taxon>Winmispirales</taxon>
        <taxon>Winmispiraceae</taxon>
        <taxon>Rarispira</taxon>
    </lineage>
</organism>
<comment type="pathway">
    <text evidence="1 7 8">Cofactor biosynthesis; NAD(+) biosynthesis; NAD(+) from deamido-NAD(+) (L-Gln route): step 1/1.</text>
</comment>
<feature type="binding site" evidence="7">
    <location>
        <position position="189"/>
    </location>
    <ligand>
        <name>L-glutamine</name>
        <dbReference type="ChEBI" id="CHEBI:58359"/>
    </ligand>
</feature>
<dbReference type="PROSITE" id="PS50263">
    <property type="entry name" value="CN_HYDROLASE"/>
    <property type="match status" value="1"/>
</dbReference>
<dbReference type="NCBIfam" id="TIGR00552">
    <property type="entry name" value="nadE"/>
    <property type="match status" value="1"/>
</dbReference>
<evidence type="ECO:0000256" key="5">
    <source>
        <dbReference type="ARBA" id="ARBA00022840"/>
    </source>
</evidence>
<dbReference type="PANTHER" id="PTHR23090">
    <property type="entry name" value="NH 3 /GLUTAMINE-DEPENDENT NAD + SYNTHETASE"/>
    <property type="match status" value="1"/>
</dbReference>
<protein>
    <recommendedName>
        <fullName evidence="7 8">Glutamine-dependent NAD(+) synthetase</fullName>
        <ecNumber evidence="7 8">6.3.5.1</ecNumber>
    </recommendedName>
    <alternativeName>
        <fullName evidence="7 8">NAD(+) synthase [glutamine-hydrolyzing]</fullName>
    </alternativeName>
</protein>
<dbReference type="GO" id="GO:0008795">
    <property type="term" value="F:NAD+ synthase activity"/>
    <property type="evidence" value="ECO:0007669"/>
    <property type="project" value="UniProtKB-EC"/>
</dbReference>
<accession>A0ABU9UDX7</accession>
<dbReference type="Gene3D" id="3.40.50.620">
    <property type="entry name" value="HUPs"/>
    <property type="match status" value="1"/>
</dbReference>
<evidence type="ECO:0000256" key="4">
    <source>
        <dbReference type="ARBA" id="ARBA00022741"/>
    </source>
</evidence>
<evidence type="ECO:0000256" key="2">
    <source>
        <dbReference type="ARBA" id="ARBA00007145"/>
    </source>
</evidence>
<dbReference type="CDD" id="cd07570">
    <property type="entry name" value="GAT_Gln-NAD-synth"/>
    <property type="match status" value="1"/>
</dbReference>
<comment type="caution">
    <text evidence="7">Lacks conserved residue(s) required for the propagation of feature annotation.</text>
</comment>
<keyword evidence="4 7" id="KW-0547">Nucleotide-binding</keyword>
<feature type="binding site" evidence="7">
    <location>
        <begin position="301"/>
        <end position="308"/>
    </location>
    <ligand>
        <name>ATP</name>
        <dbReference type="ChEBI" id="CHEBI:30616"/>
    </ligand>
</feature>
<feature type="active site" description="Nucleophile; for glutaminase activity" evidence="7">
    <location>
        <position position="153"/>
    </location>
</feature>
<feature type="domain" description="CN hydrolase" evidence="10">
    <location>
        <begin position="1"/>
        <end position="260"/>
    </location>
</feature>
<evidence type="ECO:0000259" key="10">
    <source>
        <dbReference type="PROSITE" id="PS50263"/>
    </source>
</evidence>
<gene>
    <name evidence="7 11" type="primary">nadE</name>
    <name evidence="11" type="ORF">WKV44_10010</name>
</gene>
<feature type="active site" description="Proton acceptor; for glutaminase activity" evidence="7">
    <location>
        <position position="41"/>
    </location>
</feature>
<name>A0ABU9UDX7_9SPIR</name>
<dbReference type="InterPro" id="IPR014729">
    <property type="entry name" value="Rossmann-like_a/b/a_fold"/>
</dbReference>
<evidence type="ECO:0000313" key="11">
    <source>
        <dbReference type="EMBL" id="MEM5948874.1"/>
    </source>
</evidence>
<proteinExistence type="inferred from homology"/>
<evidence type="ECO:0000256" key="1">
    <source>
        <dbReference type="ARBA" id="ARBA00005188"/>
    </source>
</evidence>
<evidence type="ECO:0000256" key="3">
    <source>
        <dbReference type="ARBA" id="ARBA00022598"/>
    </source>
</evidence>
<feature type="binding site" evidence="7">
    <location>
        <position position="183"/>
    </location>
    <ligand>
        <name>L-glutamine</name>
        <dbReference type="ChEBI" id="CHEBI:58359"/>
    </ligand>
</feature>
<keyword evidence="6 7" id="KW-0520">NAD</keyword>
<dbReference type="InterPro" id="IPR022310">
    <property type="entry name" value="NAD/GMP_synthase"/>
</dbReference>
<dbReference type="InterPro" id="IPR014445">
    <property type="entry name" value="Gln-dep_NAD_synthase"/>
</dbReference>
<feature type="binding site" evidence="7">
    <location>
        <position position="413"/>
    </location>
    <ligand>
        <name>deamido-NAD(+)</name>
        <dbReference type="ChEBI" id="CHEBI:58437"/>
        <note>ligand shared between two neighboring subunits</note>
    </ligand>
</feature>
<keyword evidence="3 7" id="KW-0436">Ligase</keyword>
<evidence type="ECO:0000256" key="8">
    <source>
        <dbReference type="PIRNR" id="PIRNR006630"/>
    </source>
</evidence>